<evidence type="ECO:0000259" key="5">
    <source>
        <dbReference type="PROSITE" id="PS50110"/>
    </source>
</evidence>
<protein>
    <recommendedName>
        <fullName evidence="1">Stage 0 sporulation protein A homolog</fullName>
    </recommendedName>
</protein>
<gene>
    <name evidence="6" type="ORF">WMO28_01990</name>
</gene>
<comment type="caution">
    <text evidence="6">The sequence shown here is derived from an EMBL/GenBank/DDBJ whole genome shotgun (WGS) entry which is preliminary data.</text>
</comment>
<dbReference type="PANTHER" id="PTHR45339:SF3">
    <property type="entry name" value="HISTIDINE KINASE"/>
    <property type="match status" value="1"/>
</dbReference>
<keyword evidence="2 4" id="KW-0597">Phosphoprotein</keyword>
<evidence type="ECO:0000313" key="6">
    <source>
        <dbReference type="EMBL" id="MEQ2369725.1"/>
    </source>
</evidence>
<evidence type="ECO:0000256" key="2">
    <source>
        <dbReference type="ARBA" id="ARBA00022553"/>
    </source>
</evidence>
<comment type="function">
    <text evidence="3">May play the central regulatory role in sporulation. It may be an element of the effector pathway responsible for the activation of sporulation genes in response to nutritional stress. Spo0A may act in concert with spo0H (a sigma factor) to control the expression of some genes that are critical to the sporulation process.</text>
</comment>
<feature type="domain" description="Response regulatory" evidence="5">
    <location>
        <begin position="46"/>
        <end position="167"/>
    </location>
</feature>
<dbReference type="PANTHER" id="PTHR45339">
    <property type="entry name" value="HYBRID SIGNAL TRANSDUCTION HISTIDINE KINASE J"/>
    <property type="match status" value="1"/>
</dbReference>
<dbReference type="RefSeq" id="WP_349055910.1">
    <property type="nucleotide sequence ID" value="NZ_JBBMEJ010000002.1"/>
</dbReference>
<reference evidence="6 7" key="1">
    <citation type="submission" date="2024-03" db="EMBL/GenBank/DDBJ databases">
        <title>Human intestinal bacterial collection.</title>
        <authorList>
            <person name="Pauvert C."/>
            <person name="Hitch T.C.A."/>
            <person name="Clavel T."/>
        </authorList>
    </citation>
    <scope>NUCLEOTIDE SEQUENCE [LARGE SCALE GENOMIC DNA]</scope>
    <source>
        <strain evidence="6 7">CLA-JM-H16</strain>
    </source>
</reference>
<proteinExistence type="predicted"/>
<dbReference type="CDD" id="cd17546">
    <property type="entry name" value="REC_hyHK_CKI1_RcsC-like"/>
    <property type="match status" value="1"/>
</dbReference>
<dbReference type="Proteomes" id="UP001473063">
    <property type="component" value="Unassembled WGS sequence"/>
</dbReference>
<sequence length="170" mass="18626">MNGTLEVKSQKDVGSTFIITLPFEVAEEPDTPLSVSSESASIHDLHLLMAEDNEINAEIAKTLLTERDATVVVVPNGLQAVQAFKRSKPGYYDAILMDIMMPVMDGITAAREIRSLDHPDTKTIPILAVTANAFQEDAQKCIDACMNMHFAKPLNMDDVVAALSRLCKKH</sequence>
<evidence type="ECO:0000313" key="7">
    <source>
        <dbReference type="Proteomes" id="UP001473063"/>
    </source>
</evidence>
<dbReference type="Pfam" id="PF00072">
    <property type="entry name" value="Response_reg"/>
    <property type="match status" value="1"/>
</dbReference>
<dbReference type="EMBL" id="JBBMEJ010000002">
    <property type="protein sequence ID" value="MEQ2369725.1"/>
    <property type="molecule type" value="Genomic_DNA"/>
</dbReference>
<evidence type="ECO:0000256" key="1">
    <source>
        <dbReference type="ARBA" id="ARBA00018672"/>
    </source>
</evidence>
<dbReference type="Gene3D" id="3.40.50.2300">
    <property type="match status" value="1"/>
</dbReference>
<dbReference type="InterPro" id="IPR011006">
    <property type="entry name" value="CheY-like_superfamily"/>
</dbReference>
<keyword evidence="7" id="KW-1185">Reference proteome</keyword>
<dbReference type="SMART" id="SM00448">
    <property type="entry name" value="REC"/>
    <property type="match status" value="1"/>
</dbReference>
<organism evidence="6 7">
    <name type="scientific">Blautia aquisgranensis</name>
    <dbReference type="NCBI Taxonomy" id="3133153"/>
    <lineage>
        <taxon>Bacteria</taxon>
        <taxon>Bacillati</taxon>
        <taxon>Bacillota</taxon>
        <taxon>Clostridia</taxon>
        <taxon>Lachnospirales</taxon>
        <taxon>Lachnospiraceae</taxon>
        <taxon>Blautia</taxon>
    </lineage>
</organism>
<dbReference type="InterPro" id="IPR001789">
    <property type="entry name" value="Sig_transdc_resp-reg_receiver"/>
</dbReference>
<feature type="modified residue" description="4-aspartylphosphate" evidence="4">
    <location>
        <position position="98"/>
    </location>
</feature>
<accession>A0ABV1BBX0</accession>
<evidence type="ECO:0000256" key="4">
    <source>
        <dbReference type="PROSITE-ProRule" id="PRU00169"/>
    </source>
</evidence>
<dbReference type="SUPFAM" id="SSF52172">
    <property type="entry name" value="CheY-like"/>
    <property type="match status" value="1"/>
</dbReference>
<dbReference type="PROSITE" id="PS50110">
    <property type="entry name" value="RESPONSE_REGULATORY"/>
    <property type="match status" value="1"/>
</dbReference>
<name>A0ABV1BBX0_9FIRM</name>
<evidence type="ECO:0000256" key="3">
    <source>
        <dbReference type="ARBA" id="ARBA00024867"/>
    </source>
</evidence>